<dbReference type="Gramene" id="TraesCAD_scaffold_008972_01G000500.1">
    <property type="protein sequence ID" value="TraesCAD_scaffold_008972_01G000500.1"/>
    <property type="gene ID" value="TraesCAD_scaffold_008972_01G000500"/>
</dbReference>
<keyword evidence="4" id="KW-1185">Reference proteome</keyword>
<dbReference type="InterPro" id="IPR045211">
    <property type="entry name" value="TFP11/STIP/Ntr1"/>
</dbReference>
<evidence type="ECO:0000313" key="4">
    <source>
        <dbReference type="Proteomes" id="UP000019116"/>
    </source>
</evidence>
<dbReference type="Pfam" id="PF07842">
    <property type="entry name" value="GCFC"/>
    <property type="match status" value="1"/>
</dbReference>
<dbReference type="InterPro" id="IPR022783">
    <property type="entry name" value="GCFC_dom"/>
</dbReference>
<dbReference type="STRING" id="4565.A0A3B6C7E3"/>
<accession>A0A3B6C7E3</accession>
<dbReference type="Gramene" id="TraesJUL2B03G00969530.1">
    <property type="protein sequence ID" value="TraesJUL2B03G00969530.1.CDS1"/>
    <property type="gene ID" value="TraesJUL2B03G00969530"/>
</dbReference>
<evidence type="ECO:0000313" key="3">
    <source>
        <dbReference type="EnsemblPlants" id="TraesCS2B02G324000.1.cds1"/>
    </source>
</evidence>
<reference evidence="3" key="1">
    <citation type="submission" date="2018-08" db="EMBL/GenBank/DDBJ databases">
        <authorList>
            <person name="Rossello M."/>
        </authorList>
    </citation>
    <scope>NUCLEOTIDE SEQUENCE [LARGE SCALE GENOMIC DNA]</scope>
    <source>
        <strain evidence="3">cv. Chinese Spring</strain>
    </source>
</reference>
<organism evidence="3">
    <name type="scientific">Triticum aestivum</name>
    <name type="common">Wheat</name>
    <dbReference type="NCBI Taxonomy" id="4565"/>
    <lineage>
        <taxon>Eukaryota</taxon>
        <taxon>Viridiplantae</taxon>
        <taxon>Streptophyta</taxon>
        <taxon>Embryophyta</taxon>
        <taxon>Tracheophyta</taxon>
        <taxon>Spermatophyta</taxon>
        <taxon>Magnoliopsida</taxon>
        <taxon>Liliopsida</taxon>
        <taxon>Poales</taxon>
        <taxon>Poaceae</taxon>
        <taxon>BOP clade</taxon>
        <taxon>Pooideae</taxon>
        <taxon>Triticodae</taxon>
        <taxon>Triticeae</taxon>
        <taxon>Triticinae</taxon>
        <taxon>Triticum</taxon>
    </lineage>
</organism>
<evidence type="ECO:0000256" key="1">
    <source>
        <dbReference type="ARBA" id="ARBA00010900"/>
    </source>
</evidence>
<dbReference type="Gramene" id="TraesARI2B03G00978050.1">
    <property type="protein sequence ID" value="TraesARI2B03G00978050.1.CDS1"/>
    <property type="gene ID" value="TraesARI2B03G00978050"/>
</dbReference>
<dbReference type="Gramene" id="TraesCS2B02G324000.1">
    <property type="protein sequence ID" value="TraesCS2B02G324000.1.cds1"/>
    <property type="gene ID" value="TraesCS2B02G324000"/>
</dbReference>
<dbReference type="InterPro" id="IPR000467">
    <property type="entry name" value="G_patch_dom"/>
</dbReference>
<dbReference type="Gramene" id="TraesLDM2B03G00963990.1">
    <property type="protein sequence ID" value="TraesLDM2B03G00963990.1.CDS1"/>
    <property type="gene ID" value="TraesLDM2B03G00963990"/>
</dbReference>
<dbReference type="AlphaFoldDB" id="A0A3B6C7E3"/>
<comment type="similarity">
    <text evidence="1">Belongs to the TFP11/STIP family.</text>
</comment>
<dbReference type="PROSITE" id="PS50174">
    <property type="entry name" value="G_PATCH"/>
    <property type="match status" value="1"/>
</dbReference>
<dbReference type="GO" id="GO:0000390">
    <property type="term" value="P:spliceosomal complex disassembly"/>
    <property type="evidence" value="ECO:0000318"/>
    <property type="project" value="GO_Central"/>
</dbReference>
<dbReference type="OrthoDB" id="4822at2759"/>
<dbReference type="Pfam" id="PF01585">
    <property type="entry name" value="G-patch"/>
    <property type="match status" value="1"/>
</dbReference>
<proteinExistence type="inferred from homology"/>
<dbReference type="Gramene" id="TraesPARA_EIv1.0_0538770.1">
    <property type="protein sequence ID" value="TraesPARA_EIv1.0_0538770.1.CDS1"/>
    <property type="gene ID" value="TraesPARA_EIv1.0_0538770"/>
</dbReference>
<feature type="domain" description="G-patch" evidence="2">
    <location>
        <begin position="38"/>
        <end position="87"/>
    </location>
</feature>
<sequence length="370" mass="41978">MAILESNIAVSTLLDTSDSGEDKLLNPSDMSGRFVFLPSRAVANMLRRWNYQEGSGLGTQGQGIVAPIQAVVRVRRRPKAGLGYREKPYDNGLHVPPEPPVEEECREWENIARAMRLETECCETILALLHDMRLQGDDSVETTDALKAMAESKKGLQGKRTLGTLKARLPSSAARYIIEQVITPRMVVDVREWKPSWDPDCHDWLRPFIPLIGHLPESLYSTVESKIRNGDYEVVSPWKEYLSPVQWDTFSKRHILPMLTRLVREMKITPPKQTDPSFRTVMLWAPLLRAQDVVSILEAEKFFEKWESTLRHWLQAAKPSLGEAIAWCTGWKTLFTPELLADESALTHLDAGLDMVDPAMQELDSLFSNL</sequence>
<dbReference type="PANTHER" id="PTHR23329">
    <property type="entry name" value="TUFTELIN-INTERACTING PROTEIN 11-RELATED"/>
    <property type="match status" value="1"/>
</dbReference>
<dbReference type="Gramene" id="TraesWEE_scaffold_004872_01G000500.1">
    <property type="protein sequence ID" value="TraesWEE_scaffold_004872_01G000500.1"/>
    <property type="gene ID" value="TraesWEE_scaffold_004872_01G000500"/>
</dbReference>
<gene>
    <name evidence="3" type="primary">LOC123045517</name>
</gene>
<dbReference type="GO" id="GO:0003676">
    <property type="term" value="F:nucleic acid binding"/>
    <property type="evidence" value="ECO:0007669"/>
    <property type="project" value="InterPro"/>
</dbReference>
<dbReference type="Gramene" id="TraesSYM2B03G00977460.1">
    <property type="protein sequence ID" value="TraesSYM2B03G00977460.1.CDS1"/>
    <property type="gene ID" value="TraesSYM2B03G00977460"/>
</dbReference>
<dbReference type="Gramene" id="TraesCLE_scaffold_009369_01G000500.1">
    <property type="protein sequence ID" value="TraesCLE_scaffold_009369_01G000500.1"/>
    <property type="gene ID" value="TraesCLE_scaffold_009369_01G000500"/>
</dbReference>
<dbReference type="PANTHER" id="PTHR23329:SF16">
    <property type="entry name" value="G-PATCH DOMAIN-CONTAINING PROTEIN"/>
    <property type="match status" value="1"/>
</dbReference>
<name>A0A3B6C7E3_WHEAT</name>
<dbReference type="GO" id="GO:0071008">
    <property type="term" value="C:U2-type post-mRNA release spliceosomal complex"/>
    <property type="evidence" value="ECO:0000318"/>
    <property type="project" value="GO_Central"/>
</dbReference>
<reference evidence="3" key="2">
    <citation type="submission" date="2018-10" db="UniProtKB">
        <authorList>
            <consortium name="EnsemblPlants"/>
        </authorList>
    </citation>
    <scope>IDENTIFICATION</scope>
</reference>
<dbReference type="RefSeq" id="XP_044324529.1">
    <property type="nucleotide sequence ID" value="XM_044468594.1"/>
</dbReference>
<dbReference type="EnsemblPlants" id="TraesCS2B02G324000.1">
    <property type="protein sequence ID" value="TraesCS2B02G324000.1.cds1"/>
    <property type="gene ID" value="TraesCS2B02G324000"/>
</dbReference>
<protein>
    <recommendedName>
        <fullName evidence="2">G-patch domain-containing protein</fullName>
    </recommendedName>
</protein>
<evidence type="ECO:0000259" key="2">
    <source>
        <dbReference type="PROSITE" id="PS50174"/>
    </source>
</evidence>
<dbReference type="OMA" id="FFEKWES"/>
<dbReference type="GeneID" id="123045517"/>
<dbReference type="Gramene" id="TraesROB_scaffold_007385_01G000500.1">
    <property type="protein sequence ID" value="TraesROB_scaffold_007385_01G000500.1"/>
    <property type="gene ID" value="TraesROB_scaffold_007385_01G000500"/>
</dbReference>
<dbReference type="SMART" id="SM00443">
    <property type="entry name" value="G_patch"/>
    <property type="match status" value="1"/>
</dbReference>
<dbReference type="Gramene" id="TraesRN2B0100869400.1">
    <property type="protein sequence ID" value="TraesRN2B0100869400.1"/>
    <property type="gene ID" value="TraesRN2B0100869400"/>
</dbReference>
<dbReference type="Proteomes" id="UP000019116">
    <property type="component" value="Chromosome 2B"/>
</dbReference>
<dbReference type="Gramene" id="TraesJAG2B03G00962910.1">
    <property type="protein sequence ID" value="TraesJAG2B03G00962910.1.CDS1"/>
    <property type="gene ID" value="TraesJAG2B03G00962910"/>
</dbReference>
<dbReference type="Gramene" id="TraesCS2B03G0843600.1">
    <property type="protein sequence ID" value="TraesCS2B03G0843600.1.CDS1"/>
    <property type="gene ID" value="TraesCS2B03G0843600"/>
</dbReference>
<dbReference type="Gramene" id="TraesNOR2B03G00977160.1">
    <property type="protein sequence ID" value="TraesNOR2B03G00977160.1.CDS1"/>
    <property type="gene ID" value="TraesNOR2B03G00977160"/>
</dbReference>